<dbReference type="EMBL" id="WNCL01000007">
    <property type="protein sequence ID" value="MTU42696.1"/>
    <property type="molecule type" value="Genomic_DNA"/>
</dbReference>
<sequence>MKILVPVKRVVDANIKVKVGPDGKLDVANLKHSMNPFDEIALEQAVQMKEKGIANEVIAVSVGDAKSQETLSTALAMGADKGVLIQTDKPFEAEPLNVAKLISAYVKQVNPDLIICGKQAVDNDSNQVGQMIAAMCEYPQATHASAAVMKEGKLEVTREIDGGYEVLDLTLPAVVTADLRLNAPRYVTLPMMMKAKRKPQEVVQASALCPDLRAHVEVVGYEAPAARKVGRKVANVDELIDKLKNEAKVL</sequence>
<comment type="caution">
    <text evidence="10">The sequence shown here is derived from an EMBL/GenBank/DDBJ whole genome shotgun (WGS) entry which is preliminary data.</text>
</comment>
<dbReference type="GO" id="GO:0046395">
    <property type="term" value="P:carboxylic acid catabolic process"/>
    <property type="evidence" value="ECO:0007669"/>
    <property type="project" value="UniProtKB-ARBA"/>
</dbReference>
<reference evidence="10 11" key="1">
    <citation type="journal article" date="2019" name="Nat. Med.">
        <title>A library of human gut bacterial isolates paired with longitudinal multiomics data enables mechanistic microbiome research.</title>
        <authorList>
            <person name="Poyet M."/>
            <person name="Groussin M."/>
            <person name="Gibbons S.M."/>
            <person name="Avila-Pacheco J."/>
            <person name="Jiang X."/>
            <person name="Kearney S.M."/>
            <person name="Perrotta A.R."/>
            <person name="Berdy B."/>
            <person name="Zhao S."/>
            <person name="Lieberman T.D."/>
            <person name="Swanson P.K."/>
            <person name="Smith M."/>
            <person name="Roesemann S."/>
            <person name="Alexander J.E."/>
            <person name="Rich S.A."/>
            <person name="Livny J."/>
            <person name="Vlamakis H."/>
            <person name="Clish C."/>
            <person name="Bullock K."/>
            <person name="Deik A."/>
            <person name="Scott J."/>
            <person name="Pierce K.A."/>
            <person name="Xavier R.J."/>
            <person name="Alm E.J."/>
        </authorList>
    </citation>
    <scope>NUCLEOTIDE SEQUENCE [LARGE SCALE GENOMIC DNA]</scope>
    <source>
        <strain evidence="10 11">BIOML-A2</strain>
    </source>
</reference>
<dbReference type="PROSITE" id="PS01065">
    <property type="entry name" value="ETF_BETA"/>
    <property type="match status" value="1"/>
</dbReference>
<feature type="domain" description="Electron transfer flavoprotein alpha/beta-subunit N-terminal" evidence="9">
    <location>
        <begin position="22"/>
        <end position="205"/>
    </location>
</feature>
<evidence type="ECO:0000256" key="5">
    <source>
        <dbReference type="ARBA" id="ARBA00022982"/>
    </source>
</evidence>
<dbReference type="InterPro" id="IPR033948">
    <property type="entry name" value="ETF_beta_N"/>
</dbReference>
<dbReference type="RefSeq" id="WP_155168209.1">
    <property type="nucleotide sequence ID" value="NZ_WNCA01000013.1"/>
</dbReference>
<dbReference type="SMART" id="SM00893">
    <property type="entry name" value="ETF"/>
    <property type="match status" value="1"/>
</dbReference>
<protein>
    <recommendedName>
        <fullName evidence="3">Electron transfer flavoprotein subunit beta</fullName>
    </recommendedName>
    <alternativeName>
        <fullName evidence="7">Electron transfer flavoprotein small subunit</fullName>
    </alternativeName>
</protein>
<dbReference type="PANTHER" id="PTHR21294">
    <property type="entry name" value="ELECTRON TRANSFER FLAVOPROTEIN BETA-SUBUNIT"/>
    <property type="match status" value="1"/>
</dbReference>
<proteinExistence type="inferred from homology"/>
<dbReference type="SUPFAM" id="SSF52402">
    <property type="entry name" value="Adenine nucleotide alpha hydrolases-like"/>
    <property type="match status" value="1"/>
</dbReference>
<comment type="similarity">
    <text evidence="1">Belongs to the ETF beta-subunit/FixA family.</text>
</comment>
<keyword evidence="4" id="KW-0813">Transport</keyword>
<dbReference type="FunFam" id="3.40.50.620:FF:000011">
    <property type="entry name" value="Electron transfer flavoprotein subunit beta"/>
    <property type="match status" value="1"/>
</dbReference>
<evidence type="ECO:0000256" key="2">
    <source>
        <dbReference type="ARBA" id="ARBA00011355"/>
    </source>
</evidence>
<dbReference type="Pfam" id="PF01012">
    <property type="entry name" value="ETF"/>
    <property type="match status" value="1"/>
</dbReference>
<dbReference type="InterPro" id="IPR012255">
    <property type="entry name" value="ETF_b"/>
</dbReference>
<evidence type="ECO:0000256" key="6">
    <source>
        <dbReference type="ARBA" id="ARBA00025649"/>
    </source>
</evidence>
<evidence type="ECO:0000256" key="1">
    <source>
        <dbReference type="ARBA" id="ARBA00007557"/>
    </source>
</evidence>
<dbReference type="InterPro" id="IPR014729">
    <property type="entry name" value="Rossmann-like_a/b/a_fold"/>
</dbReference>
<dbReference type="CDD" id="cd01714">
    <property type="entry name" value="ETF_beta"/>
    <property type="match status" value="1"/>
</dbReference>
<dbReference type="AlphaFoldDB" id="A0A6I3S235"/>
<evidence type="ECO:0000256" key="7">
    <source>
        <dbReference type="ARBA" id="ARBA00042002"/>
    </source>
</evidence>
<dbReference type="Gene3D" id="3.40.50.620">
    <property type="entry name" value="HUPs"/>
    <property type="match status" value="1"/>
</dbReference>
<comment type="function">
    <text evidence="6">The electron transfer flavoprotein serves as a specific electron acceptor for other dehydrogenases. It transfers the electrons to the main respiratory chain via ETF-ubiquinone oxidoreductase (ETF dehydrogenase).</text>
</comment>
<comment type="cofactor">
    <cofactor evidence="8">
        <name>AMP</name>
        <dbReference type="ChEBI" id="CHEBI:456215"/>
    </cofactor>
</comment>
<evidence type="ECO:0000259" key="9">
    <source>
        <dbReference type="SMART" id="SM00893"/>
    </source>
</evidence>
<dbReference type="PANTHER" id="PTHR21294:SF8">
    <property type="entry name" value="ELECTRON TRANSFER FLAVOPROTEIN SUBUNIT BETA"/>
    <property type="match status" value="1"/>
</dbReference>
<gene>
    <name evidence="10" type="ORF">GMD42_03470</name>
</gene>
<evidence type="ECO:0000256" key="3">
    <source>
        <dbReference type="ARBA" id="ARBA00016797"/>
    </source>
</evidence>
<evidence type="ECO:0000313" key="10">
    <source>
        <dbReference type="EMBL" id="MTU42696.1"/>
    </source>
</evidence>
<accession>A0A6I3S235</accession>
<comment type="subunit">
    <text evidence="2">Heterodimer of an alpha and a beta subunit.</text>
</comment>
<dbReference type="PIRSF" id="PIRSF000090">
    <property type="entry name" value="Beta-ETF"/>
    <property type="match status" value="1"/>
</dbReference>
<evidence type="ECO:0000256" key="8">
    <source>
        <dbReference type="ARBA" id="ARBA00049933"/>
    </source>
</evidence>
<evidence type="ECO:0000313" key="11">
    <source>
        <dbReference type="Proteomes" id="UP000462362"/>
    </source>
</evidence>
<dbReference type="InterPro" id="IPR014730">
    <property type="entry name" value="ETF_a/b_N"/>
</dbReference>
<dbReference type="InterPro" id="IPR000049">
    <property type="entry name" value="ET-Flavoprotein_bsu_CS"/>
</dbReference>
<organism evidence="10 11">
    <name type="scientific">Parasutterella excrementihominis</name>
    <dbReference type="NCBI Taxonomy" id="487175"/>
    <lineage>
        <taxon>Bacteria</taxon>
        <taxon>Pseudomonadati</taxon>
        <taxon>Pseudomonadota</taxon>
        <taxon>Betaproteobacteria</taxon>
        <taxon>Burkholderiales</taxon>
        <taxon>Sutterellaceae</taxon>
        <taxon>Parasutterella</taxon>
    </lineage>
</organism>
<dbReference type="GO" id="GO:0009055">
    <property type="term" value="F:electron transfer activity"/>
    <property type="evidence" value="ECO:0007669"/>
    <property type="project" value="InterPro"/>
</dbReference>
<evidence type="ECO:0000256" key="4">
    <source>
        <dbReference type="ARBA" id="ARBA00022448"/>
    </source>
</evidence>
<dbReference type="Proteomes" id="UP000462362">
    <property type="component" value="Unassembled WGS sequence"/>
</dbReference>
<name>A0A6I3S235_9BURK</name>
<keyword evidence="5" id="KW-0249">Electron transport</keyword>